<feature type="signal peptide" evidence="9">
    <location>
        <begin position="1"/>
        <end position="22"/>
    </location>
</feature>
<dbReference type="SMART" id="SM00745">
    <property type="entry name" value="MIT"/>
    <property type="match status" value="1"/>
</dbReference>
<sequence>MDPVSIAASSASLAVFCLKVAAAVYTTTDSVRNVDTNFSGLHQELMGFSGTLSAIEKTWKQNTAVLMAYSGPDATLWTSVTENLDNSKLTIEMLEKALTNVKKGGFFGHGILSKPTKAVKLSLSMSDITAYQHRINSHHIAMQGGLQMISLCLHIKGNASLQSLDTSLANLGDMIKLISQRAEAALQGNNISSSDPSQEENGNSNIASGLQSMARAAEAVFTSASTVIDGRRSTIYGGSVIGENAFQNDGGIMWGGSVLGSPLTEEQYSGIENWIPPPAKDKEDGSTSQPSRGNLPTTGNPTKSNTDFLGRAIDAVKQAIALDNAKDYENAYKQYYICLELFMLAIRFEKNSESKRIMQNKAAEYMDRAEKLKAYLHTQATGIPIRKEVPVASASPANPGIPLVLPPSTSIRRFEDYIVQAENICGADNVKIITEAEETHKKLLGALDILNLNVSDRDNLLLSAIVRPRKVSEAQEIVRLCNTFETPVWSFSGGSDDDYRAAIPRVPGSIGLDFGSYMNKVLGVNESGAYVVVEPGATHADIDKYLVDNKLNEKFTIDWPKYTERLALGNAVEGNISTLYCGKEIILPNGDLLKTGLIQYPGTRPEVEQLEFEETQPLDSSFGVFNGKLLSEKGLGIAVKLSICLTSNPADCQPYQIGFPKEGDLPKIVYITQKLRQTMSLQTRPSLYYIPLDTMSPNASSDAPLNSIEPDGINTNRWILHGMIYGEKGVRDALCQVIKEAFGQVEGAKFYFPESVHHDQSSCCVRWNQHEEIPIAEQKWTTWVPKGSQVFFRLTSKISGEIAYAQLSITKKRIQDAELDFLGAITIDERHMHYTVYIAYERHDSDSCRRLHKLILTLVDDCEKNGWTEYWTYGALMDQIAAIRDVQDDALAKINTAIKDAVDPAGIMEPGRNGVWPTRSDRSVWKRMADRSLVSSSVVRANI</sequence>
<dbReference type="InterPro" id="IPR016166">
    <property type="entry name" value="FAD-bd_PCMH"/>
</dbReference>
<dbReference type="SUPFAM" id="SSF55103">
    <property type="entry name" value="FAD-linked oxidases, C-terminal domain"/>
    <property type="match status" value="1"/>
</dbReference>
<gene>
    <name evidence="11" type="ORF">VE01_04492</name>
</gene>
<dbReference type="Gene3D" id="3.40.462.10">
    <property type="entry name" value="FAD-linked oxidases, C-terminal domain"/>
    <property type="match status" value="1"/>
</dbReference>
<feature type="domain" description="FAD-binding PCMH-type" evidence="10">
    <location>
        <begin position="458"/>
        <end position="648"/>
    </location>
</feature>
<dbReference type="RefSeq" id="XP_018131261.1">
    <property type="nucleotide sequence ID" value="XM_018273966.1"/>
</dbReference>
<dbReference type="SUPFAM" id="SSF56176">
    <property type="entry name" value="FAD-binding/transporter-associated domain-like"/>
    <property type="match status" value="1"/>
</dbReference>
<dbReference type="SUPFAM" id="SSF116846">
    <property type="entry name" value="MIT domain"/>
    <property type="match status" value="1"/>
</dbReference>
<dbReference type="InterPro" id="IPR036181">
    <property type="entry name" value="MIT_dom_sf"/>
</dbReference>
<keyword evidence="3" id="KW-0285">Flavoprotein</keyword>
<dbReference type="GO" id="GO:0071949">
    <property type="term" value="F:FAD binding"/>
    <property type="evidence" value="ECO:0007669"/>
    <property type="project" value="InterPro"/>
</dbReference>
<dbReference type="EC" id="3.6.4.6" evidence="1"/>
<evidence type="ECO:0000313" key="11">
    <source>
        <dbReference type="EMBL" id="OBT97528.1"/>
    </source>
</evidence>
<proteinExistence type="predicted"/>
<feature type="chain" id="PRO_5008608788" description="vesicle-fusing ATPase" evidence="9">
    <location>
        <begin position="23"/>
        <end position="943"/>
    </location>
</feature>
<keyword evidence="9" id="KW-0732">Signal</keyword>
<dbReference type="InterPro" id="IPR016167">
    <property type="entry name" value="FAD-bd_PCMH_sub1"/>
</dbReference>
<dbReference type="Pfam" id="PF01565">
    <property type="entry name" value="FAD_binding_4"/>
    <property type="match status" value="1"/>
</dbReference>
<evidence type="ECO:0000256" key="2">
    <source>
        <dbReference type="ARBA" id="ARBA00022448"/>
    </source>
</evidence>
<dbReference type="GO" id="GO:0005739">
    <property type="term" value="C:mitochondrion"/>
    <property type="evidence" value="ECO:0007669"/>
    <property type="project" value="TreeGrafter"/>
</dbReference>
<evidence type="ECO:0000256" key="4">
    <source>
        <dbReference type="ARBA" id="ARBA00022801"/>
    </source>
</evidence>
<dbReference type="InterPro" id="IPR016169">
    <property type="entry name" value="FAD-bd_PCMH_sub2"/>
</dbReference>
<dbReference type="InterPro" id="IPR016170">
    <property type="entry name" value="Cytok_DH_C_sf"/>
</dbReference>
<keyword evidence="12" id="KW-1185">Reference proteome</keyword>
<dbReference type="PANTHER" id="PTHR11748">
    <property type="entry name" value="D-LACTATE DEHYDROGENASE"/>
    <property type="match status" value="1"/>
</dbReference>
<dbReference type="Pfam" id="PF04212">
    <property type="entry name" value="MIT"/>
    <property type="match status" value="1"/>
</dbReference>
<comment type="catalytic activity">
    <reaction evidence="7">
        <text>ATP + H2O = ADP + phosphate + H(+)</text>
        <dbReference type="Rhea" id="RHEA:13065"/>
        <dbReference type="ChEBI" id="CHEBI:15377"/>
        <dbReference type="ChEBI" id="CHEBI:15378"/>
        <dbReference type="ChEBI" id="CHEBI:30616"/>
        <dbReference type="ChEBI" id="CHEBI:43474"/>
        <dbReference type="ChEBI" id="CHEBI:456216"/>
        <dbReference type="EC" id="3.6.4.6"/>
    </reaction>
</comment>
<dbReference type="Gene3D" id="3.30.465.10">
    <property type="match status" value="1"/>
</dbReference>
<keyword evidence="2" id="KW-0813">Transport</keyword>
<keyword evidence="6" id="KW-0653">Protein transport</keyword>
<evidence type="ECO:0000256" key="1">
    <source>
        <dbReference type="ARBA" id="ARBA00012674"/>
    </source>
</evidence>
<dbReference type="InterPro" id="IPR036318">
    <property type="entry name" value="FAD-bd_PCMH-like_sf"/>
</dbReference>
<evidence type="ECO:0000313" key="12">
    <source>
        <dbReference type="Proteomes" id="UP000091956"/>
    </source>
</evidence>
<dbReference type="GO" id="GO:0004458">
    <property type="term" value="F:D-lactate dehydrogenase (cytochrome) activity"/>
    <property type="evidence" value="ECO:0007669"/>
    <property type="project" value="TreeGrafter"/>
</dbReference>
<protein>
    <recommendedName>
        <fullName evidence="1">vesicle-fusing ATPase</fullName>
        <ecNumber evidence="1">3.6.4.6</ecNumber>
    </recommendedName>
</protein>
<dbReference type="Proteomes" id="UP000091956">
    <property type="component" value="Unassembled WGS sequence"/>
</dbReference>
<dbReference type="GO" id="GO:0008720">
    <property type="term" value="F:D-lactate dehydrogenase (NAD+) activity"/>
    <property type="evidence" value="ECO:0007669"/>
    <property type="project" value="TreeGrafter"/>
</dbReference>
<keyword evidence="4" id="KW-0378">Hydrolase</keyword>
<evidence type="ECO:0000256" key="8">
    <source>
        <dbReference type="SAM" id="MobiDB-lite"/>
    </source>
</evidence>
<feature type="region of interest" description="Disordered" evidence="8">
    <location>
        <begin position="271"/>
        <end position="306"/>
    </location>
</feature>
<dbReference type="STRING" id="342668.A0A1B8GNZ0"/>
<dbReference type="InterPro" id="IPR006094">
    <property type="entry name" value="Oxid_FAD_bind_N"/>
</dbReference>
<dbReference type="PROSITE" id="PS51387">
    <property type="entry name" value="FAD_PCMH"/>
    <property type="match status" value="1"/>
</dbReference>
<evidence type="ECO:0000256" key="3">
    <source>
        <dbReference type="ARBA" id="ARBA00022630"/>
    </source>
</evidence>
<dbReference type="FunFam" id="1.20.58.80:FF:000004">
    <property type="entry name" value="Vacuolar protein sorting-associated protein 4"/>
    <property type="match status" value="1"/>
</dbReference>
<evidence type="ECO:0000259" key="10">
    <source>
        <dbReference type="PROSITE" id="PS51387"/>
    </source>
</evidence>
<dbReference type="Gene3D" id="3.30.43.10">
    <property type="entry name" value="Uridine Diphospho-n-acetylenolpyruvylglucosamine Reductase, domain 2"/>
    <property type="match status" value="1"/>
</dbReference>
<dbReference type="InterPro" id="IPR016171">
    <property type="entry name" value="Vanillyl_alc_oxidase_C-sub2"/>
</dbReference>
<dbReference type="GO" id="GO:0016787">
    <property type="term" value="F:hydrolase activity"/>
    <property type="evidence" value="ECO:0007669"/>
    <property type="project" value="UniProtKB-KW"/>
</dbReference>
<dbReference type="InterPro" id="IPR016164">
    <property type="entry name" value="FAD-linked_Oxase-like_C"/>
</dbReference>
<dbReference type="OrthoDB" id="5332616at2759"/>
<evidence type="ECO:0000256" key="6">
    <source>
        <dbReference type="ARBA" id="ARBA00022927"/>
    </source>
</evidence>
<evidence type="ECO:0000256" key="7">
    <source>
        <dbReference type="ARBA" id="ARBA00048883"/>
    </source>
</evidence>
<dbReference type="PANTHER" id="PTHR11748:SF114">
    <property type="entry name" value="ARYL-ALCOHOL OXIDASE VANILLYL-ALCOHOL OXIDASE (AFU_ORTHOLOGUE AFUA_3G09500)-RELATED"/>
    <property type="match status" value="1"/>
</dbReference>
<dbReference type="Gene3D" id="1.20.58.80">
    <property type="entry name" value="Phosphotransferase system, lactose/cellobiose-type IIA subunit"/>
    <property type="match status" value="1"/>
</dbReference>
<dbReference type="GO" id="GO:1903457">
    <property type="term" value="P:lactate catabolic process"/>
    <property type="evidence" value="ECO:0007669"/>
    <property type="project" value="TreeGrafter"/>
</dbReference>
<keyword evidence="5" id="KW-0274">FAD</keyword>
<feature type="compositionally biased region" description="Polar residues" evidence="8">
    <location>
        <begin position="286"/>
        <end position="306"/>
    </location>
</feature>
<dbReference type="Gene3D" id="1.10.45.10">
    <property type="entry name" value="Vanillyl-alcohol Oxidase, Chain A, domain 4"/>
    <property type="match status" value="1"/>
</dbReference>
<accession>A0A1B8GNZ0</accession>
<reference evidence="12" key="2">
    <citation type="journal article" date="2018" name="Nat. Commun.">
        <title>Extreme sensitivity to ultraviolet light in the fungal pathogen causing white-nose syndrome of bats.</title>
        <authorList>
            <person name="Palmer J.M."/>
            <person name="Drees K.P."/>
            <person name="Foster J.T."/>
            <person name="Lindner D.L."/>
        </authorList>
    </citation>
    <scope>NUCLEOTIDE SEQUENCE [LARGE SCALE GENOMIC DNA]</scope>
    <source>
        <strain evidence="12">UAMH 10579</strain>
    </source>
</reference>
<dbReference type="AlphaFoldDB" id="A0A1B8GNZ0"/>
<dbReference type="GO" id="GO:0015031">
    <property type="term" value="P:protein transport"/>
    <property type="evidence" value="ECO:0007669"/>
    <property type="project" value="UniProtKB-KW"/>
</dbReference>
<evidence type="ECO:0000256" key="5">
    <source>
        <dbReference type="ARBA" id="ARBA00022827"/>
    </source>
</evidence>
<organism evidence="11 12">
    <name type="scientific">Pseudogymnoascus verrucosus</name>
    <dbReference type="NCBI Taxonomy" id="342668"/>
    <lineage>
        <taxon>Eukaryota</taxon>
        <taxon>Fungi</taxon>
        <taxon>Dikarya</taxon>
        <taxon>Ascomycota</taxon>
        <taxon>Pezizomycotina</taxon>
        <taxon>Leotiomycetes</taxon>
        <taxon>Thelebolales</taxon>
        <taxon>Thelebolaceae</taxon>
        <taxon>Pseudogymnoascus</taxon>
    </lineage>
</organism>
<reference evidence="11 12" key="1">
    <citation type="submission" date="2016-03" db="EMBL/GenBank/DDBJ databases">
        <title>Comparative genomics of Pseudogymnoascus destructans, the fungus causing white-nose syndrome of bats.</title>
        <authorList>
            <person name="Palmer J.M."/>
            <person name="Drees K.P."/>
            <person name="Foster J.T."/>
            <person name="Lindner D.L."/>
        </authorList>
    </citation>
    <scope>NUCLEOTIDE SEQUENCE [LARGE SCALE GENOMIC DNA]</scope>
    <source>
        <strain evidence="11 12">UAMH 10579</strain>
    </source>
</reference>
<dbReference type="InterPro" id="IPR007330">
    <property type="entry name" value="MIT_dom"/>
</dbReference>
<name>A0A1B8GNZ0_9PEZI</name>
<dbReference type="EMBL" id="KV460221">
    <property type="protein sequence ID" value="OBT97528.1"/>
    <property type="molecule type" value="Genomic_DNA"/>
</dbReference>
<dbReference type="GeneID" id="28837878"/>
<evidence type="ECO:0000256" key="9">
    <source>
        <dbReference type="SAM" id="SignalP"/>
    </source>
</evidence>